<protein>
    <submittedName>
        <fullName evidence="2">Uncharacterized protein</fullName>
    </submittedName>
</protein>
<dbReference type="EMBL" id="BJYT01000013">
    <property type="protein sequence ID" value="GEO10818.1"/>
    <property type="molecule type" value="Genomic_DNA"/>
</dbReference>
<reference evidence="2 3" key="1">
    <citation type="submission" date="2019-07" db="EMBL/GenBank/DDBJ databases">
        <title>Whole genome shotgun sequence of Segetibacter aerophilus NBRC 106135.</title>
        <authorList>
            <person name="Hosoyama A."/>
            <person name="Uohara A."/>
            <person name="Ohji S."/>
            <person name="Ichikawa N."/>
        </authorList>
    </citation>
    <scope>NUCLEOTIDE SEQUENCE [LARGE SCALE GENOMIC DNA]</scope>
    <source>
        <strain evidence="2 3">NBRC 106135</strain>
    </source>
</reference>
<comment type="caution">
    <text evidence="2">The sequence shown here is derived from an EMBL/GenBank/DDBJ whole genome shotgun (WGS) entry which is preliminary data.</text>
</comment>
<gene>
    <name evidence="2" type="ORF">SAE01_33140</name>
</gene>
<sequence length="106" mass="12383">MIKPFLPAVTDWYEHEFNPIQHEIKVHMVYGNHHLEKDMAENTSEKSHNNGGSVKSQDPVPFHVLEQQFESFNISISSDTQYQLFHYNKLLCVFISREGPPPKLRC</sequence>
<proteinExistence type="predicted"/>
<organism evidence="2 3">
    <name type="scientific">Segetibacter aerophilus</name>
    <dbReference type="NCBI Taxonomy" id="670293"/>
    <lineage>
        <taxon>Bacteria</taxon>
        <taxon>Pseudomonadati</taxon>
        <taxon>Bacteroidota</taxon>
        <taxon>Chitinophagia</taxon>
        <taxon>Chitinophagales</taxon>
        <taxon>Chitinophagaceae</taxon>
        <taxon>Segetibacter</taxon>
    </lineage>
</organism>
<evidence type="ECO:0000256" key="1">
    <source>
        <dbReference type="SAM" id="MobiDB-lite"/>
    </source>
</evidence>
<feature type="region of interest" description="Disordered" evidence="1">
    <location>
        <begin position="37"/>
        <end position="57"/>
    </location>
</feature>
<dbReference type="RefSeq" id="WP_147204935.1">
    <property type="nucleotide sequence ID" value="NZ_BJYT01000013.1"/>
</dbReference>
<name>A0A512BFS3_9BACT</name>
<dbReference type="AlphaFoldDB" id="A0A512BFS3"/>
<accession>A0A512BFS3</accession>
<evidence type="ECO:0000313" key="3">
    <source>
        <dbReference type="Proteomes" id="UP000321513"/>
    </source>
</evidence>
<feature type="compositionally biased region" description="Basic and acidic residues" evidence="1">
    <location>
        <begin position="37"/>
        <end position="48"/>
    </location>
</feature>
<evidence type="ECO:0000313" key="2">
    <source>
        <dbReference type="EMBL" id="GEO10818.1"/>
    </source>
</evidence>
<dbReference type="Proteomes" id="UP000321513">
    <property type="component" value="Unassembled WGS sequence"/>
</dbReference>
<keyword evidence="3" id="KW-1185">Reference proteome</keyword>